<proteinExistence type="predicted"/>
<dbReference type="RefSeq" id="WP_190213682.1">
    <property type="nucleotide sequence ID" value="NZ_BNBO01000040.1"/>
</dbReference>
<sequence>MRTGDRTPWVVEPVSGPRPYVVTGGRTHSTHDLDLASLVKASQAGRGMELESEHELAFRLCLHGPVSVAELAARMRLPVQVVKVLLSDLLSAGAMVPAMPTVTVNPADPEILERVLVALRTL</sequence>
<organism evidence="1 2">
    <name type="scientific">Kitasatospora indigofera</name>
    <dbReference type="NCBI Taxonomy" id="67307"/>
    <lineage>
        <taxon>Bacteria</taxon>
        <taxon>Bacillati</taxon>
        <taxon>Actinomycetota</taxon>
        <taxon>Actinomycetes</taxon>
        <taxon>Kitasatosporales</taxon>
        <taxon>Streptomycetaceae</taxon>
        <taxon>Kitasatospora</taxon>
    </lineage>
</organism>
<gene>
    <name evidence="1" type="ORF">GCM10018781_55790</name>
</gene>
<dbReference type="GeneID" id="95355935"/>
<dbReference type="InterPro" id="IPR007995">
    <property type="entry name" value="DUF742"/>
</dbReference>
<evidence type="ECO:0000313" key="1">
    <source>
        <dbReference type="EMBL" id="GHH78941.1"/>
    </source>
</evidence>
<dbReference type="Pfam" id="PF05331">
    <property type="entry name" value="DUF742"/>
    <property type="match status" value="1"/>
</dbReference>
<accession>A0A919L167</accession>
<reference evidence="1" key="1">
    <citation type="journal article" date="2014" name="Int. J. Syst. Evol. Microbiol.">
        <title>Complete genome sequence of Corynebacterium casei LMG S-19264T (=DSM 44701T), isolated from a smear-ripened cheese.</title>
        <authorList>
            <consortium name="US DOE Joint Genome Institute (JGI-PGF)"/>
            <person name="Walter F."/>
            <person name="Albersmeier A."/>
            <person name="Kalinowski J."/>
            <person name="Ruckert C."/>
        </authorList>
    </citation>
    <scope>NUCLEOTIDE SEQUENCE</scope>
    <source>
        <strain evidence="1">JCM 4646</strain>
    </source>
</reference>
<dbReference type="EMBL" id="BNBO01000040">
    <property type="protein sequence ID" value="GHH78941.1"/>
    <property type="molecule type" value="Genomic_DNA"/>
</dbReference>
<dbReference type="AlphaFoldDB" id="A0A919L167"/>
<comment type="caution">
    <text evidence="1">The sequence shown here is derived from an EMBL/GenBank/DDBJ whole genome shotgun (WGS) entry which is preliminary data.</text>
</comment>
<protein>
    <recommendedName>
        <fullName evidence="3">DUF742 domain-containing protein</fullName>
    </recommendedName>
</protein>
<evidence type="ECO:0008006" key="3">
    <source>
        <dbReference type="Google" id="ProtNLM"/>
    </source>
</evidence>
<keyword evidence="2" id="KW-1185">Reference proteome</keyword>
<dbReference type="Proteomes" id="UP000617734">
    <property type="component" value="Unassembled WGS sequence"/>
</dbReference>
<dbReference type="PANTHER" id="PTHR36221:SF1">
    <property type="entry name" value="DUF742 DOMAIN-CONTAINING PROTEIN"/>
    <property type="match status" value="1"/>
</dbReference>
<evidence type="ECO:0000313" key="2">
    <source>
        <dbReference type="Proteomes" id="UP000617734"/>
    </source>
</evidence>
<name>A0A919L167_9ACTN</name>
<dbReference type="PANTHER" id="PTHR36221">
    <property type="entry name" value="DUF742 DOMAIN-CONTAINING PROTEIN"/>
    <property type="match status" value="1"/>
</dbReference>
<reference evidence="1" key="2">
    <citation type="submission" date="2020-09" db="EMBL/GenBank/DDBJ databases">
        <authorList>
            <person name="Sun Q."/>
            <person name="Ohkuma M."/>
        </authorList>
    </citation>
    <scope>NUCLEOTIDE SEQUENCE</scope>
    <source>
        <strain evidence="1">JCM 4646</strain>
    </source>
</reference>